<dbReference type="GO" id="GO:0051301">
    <property type="term" value="P:cell division"/>
    <property type="evidence" value="ECO:0007669"/>
    <property type="project" value="UniProtKB-KW"/>
</dbReference>
<dbReference type="KEGG" id="ccah:DWG20_01420"/>
<evidence type="ECO:0000313" key="4">
    <source>
        <dbReference type="Proteomes" id="UP000254537"/>
    </source>
</evidence>
<accession>A0A345Y2P6</accession>
<evidence type="ECO:0000256" key="2">
    <source>
        <dbReference type="HAMAP-Rule" id="MF_01805"/>
    </source>
</evidence>
<dbReference type="HAMAP" id="MF_01805">
    <property type="entry name" value="ScpA"/>
    <property type="match status" value="1"/>
</dbReference>
<name>A0A345Y2P6_9NEIS</name>
<dbReference type="GO" id="GO:0007059">
    <property type="term" value="P:chromosome segregation"/>
    <property type="evidence" value="ECO:0007669"/>
    <property type="project" value="UniProtKB-UniRule"/>
</dbReference>
<dbReference type="RefSeq" id="WP_115432080.1">
    <property type="nucleotide sequence ID" value="NZ_CP031337.1"/>
</dbReference>
<reference evidence="3 4" key="1">
    <citation type="submission" date="2018-07" db="EMBL/GenBank/DDBJ databases">
        <title>Crenobacter cavernae sp. nov., isolated from a karst cave.</title>
        <authorList>
            <person name="Zhu H."/>
        </authorList>
    </citation>
    <scope>NUCLEOTIDE SEQUENCE [LARGE SCALE GENOMIC DNA]</scope>
    <source>
        <strain evidence="3 4">K1W11S-77</strain>
    </source>
</reference>
<keyword evidence="2" id="KW-0132">Cell division</keyword>
<dbReference type="GO" id="GO:0006260">
    <property type="term" value="P:DNA replication"/>
    <property type="evidence" value="ECO:0007669"/>
    <property type="project" value="UniProtKB-UniRule"/>
</dbReference>
<dbReference type="GO" id="GO:0005737">
    <property type="term" value="C:cytoplasm"/>
    <property type="evidence" value="ECO:0007669"/>
    <property type="project" value="UniProtKB-SubCell"/>
</dbReference>
<dbReference type="PANTHER" id="PTHR33969:SF2">
    <property type="entry name" value="SEGREGATION AND CONDENSATION PROTEIN A"/>
    <property type="match status" value="1"/>
</dbReference>
<evidence type="ECO:0000313" key="3">
    <source>
        <dbReference type="EMBL" id="AXK38198.1"/>
    </source>
</evidence>
<sequence>MSDLPIDSDLFPAAEGSANPGPQAPDAAGPIAMVFGQPVLDVPQDLFIPPDALKVFLDSFEGPLDLLLYLIRKQNLNVLDIPMATITRQYLAYIDSMRAERLELAADYLLMAALLIEIKSRLLLPRPPKDDEGEPDDPRAELVRRLLEYEQMKLAGLELDKIPQADRDFAWLAVLIEQGTEERLPDVNPGDLRLAWMSILSRAKHTRHHKVEKDELSVREQMSWILRLLAGRDYVAFEELFDVEKGVPHLVVNFIAVLELVKEGLIKVSQDAAYQPIYVRLALL</sequence>
<dbReference type="OrthoDB" id="9811016at2"/>
<evidence type="ECO:0000256" key="1">
    <source>
        <dbReference type="ARBA" id="ARBA00044777"/>
    </source>
</evidence>
<dbReference type="AlphaFoldDB" id="A0A345Y2P6"/>
<keyword evidence="2" id="KW-0963">Cytoplasm</keyword>
<dbReference type="EMBL" id="CP031337">
    <property type="protein sequence ID" value="AXK38198.1"/>
    <property type="molecule type" value="Genomic_DNA"/>
</dbReference>
<comment type="subcellular location">
    <subcellularLocation>
        <location evidence="2">Cytoplasm</location>
    </subcellularLocation>
    <text evidence="2">Associated with two foci at the outer edges of the nucleoid region in young cells, and at four foci within both cell halves in older cells.</text>
</comment>
<gene>
    <name evidence="2" type="primary">scpA</name>
    <name evidence="3" type="ORF">DWG20_01420</name>
</gene>
<organism evidence="3 4">
    <name type="scientific">Crenobacter cavernae</name>
    <dbReference type="NCBI Taxonomy" id="2290923"/>
    <lineage>
        <taxon>Bacteria</taxon>
        <taxon>Pseudomonadati</taxon>
        <taxon>Pseudomonadota</taxon>
        <taxon>Betaproteobacteria</taxon>
        <taxon>Neisseriales</taxon>
        <taxon>Neisseriaceae</taxon>
        <taxon>Crenobacter</taxon>
    </lineage>
</organism>
<protein>
    <recommendedName>
        <fullName evidence="1 2">Segregation and condensation protein A</fullName>
    </recommendedName>
</protein>
<keyword evidence="2" id="KW-0159">Chromosome partition</keyword>
<dbReference type="Proteomes" id="UP000254537">
    <property type="component" value="Chromosome"/>
</dbReference>
<dbReference type="Gene3D" id="6.10.250.2410">
    <property type="match status" value="1"/>
</dbReference>
<comment type="subunit">
    <text evidence="2">Component of a cohesin-like complex composed of ScpA, ScpB and the Smc homodimer, in which ScpA and ScpB bind to the head domain of Smc. The presence of the three proteins is required for the association of the complex with DNA.</text>
</comment>
<proteinExistence type="inferred from homology"/>
<comment type="similarity">
    <text evidence="2">Belongs to the ScpA family.</text>
</comment>
<keyword evidence="2" id="KW-0131">Cell cycle</keyword>
<comment type="function">
    <text evidence="2">Participates in chromosomal partition during cell division. May act via the formation of a condensin-like complex containing Smc and ScpB that pull DNA away from mid-cell into both cell halves.</text>
</comment>
<dbReference type="PANTHER" id="PTHR33969">
    <property type="entry name" value="SEGREGATION AND CONDENSATION PROTEIN A"/>
    <property type="match status" value="1"/>
</dbReference>
<dbReference type="InterPro" id="IPR003768">
    <property type="entry name" value="ScpA"/>
</dbReference>
<dbReference type="Pfam" id="PF02616">
    <property type="entry name" value="SMC_ScpA"/>
    <property type="match status" value="1"/>
</dbReference>